<organism evidence="5 6">
    <name type="scientific">Variovorax ginsengisoli</name>
    <dbReference type="NCBI Taxonomy" id="363844"/>
    <lineage>
        <taxon>Bacteria</taxon>
        <taxon>Pseudomonadati</taxon>
        <taxon>Pseudomonadota</taxon>
        <taxon>Betaproteobacteria</taxon>
        <taxon>Burkholderiales</taxon>
        <taxon>Comamonadaceae</taxon>
        <taxon>Variovorax</taxon>
    </lineage>
</organism>
<dbReference type="SUPFAM" id="SSF46785">
    <property type="entry name" value="Winged helix' DNA-binding domain"/>
    <property type="match status" value="1"/>
</dbReference>
<dbReference type="PANTHER" id="PTHR35790:SF4">
    <property type="entry name" value="HTH-TYPE TRANSCRIPTIONAL REGULATOR PCHR"/>
    <property type="match status" value="1"/>
</dbReference>
<evidence type="ECO:0000256" key="3">
    <source>
        <dbReference type="ARBA" id="ARBA00023163"/>
    </source>
</evidence>
<accession>A0ABT8SDW2</accession>
<keyword evidence="6" id="KW-1185">Reference proteome</keyword>
<protein>
    <submittedName>
        <fullName evidence="5">MarR family transcriptional regulator</fullName>
    </submittedName>
</protein>
<keyword evidence="2" id="KW-0238">DNA-binding</keyword>
<dbReference type="RefSeq" id="WP_301815391.1">
    <property type="nucleotide sequence ID" value="NZ_JAUJZH010000035.1"/>
</dbReference>
<dbReference type="PROSITE" id="PS50995">
    <property type="entry name" value="HTH_MARR_2"/>
    <property type="match status" value="1"/>
</dbReference>
<sequence>MDKKLEPRDGALALLAAPIAPLADEYIAVLVMSLAGRLNRGASNYYLKQFDISMVDYRIVLALGLAKNLNISAVAASADVDKAAASRSLRALEQRGVVELEQTATRGRAAIVHLTEAGRELERALKKSSRQRERRFVAGLSEDERKHAVALLKKLIAGVPHMNKE</sequence>
<dbReference type="SMART" id="SM00347">
    <property type="entry name" value="HTH_MARR"/>
    <property type="match status" value="1"/>
</dbReference>
<evidence type="ECO:0000259" key="4">
    <source>
        <dbReference type="PROSITE" id="PS50995"/>
    </source>
</evidence>
<proteinExistence type="predicted"/>
<dbReference type="Gene3D" id="1.10.10.10">
    <property type="entry name" value="Winged helix-like DNA-binding domain superfamily/Winged helix DNA-binding domain"/>
    <property type="match status" value="1"/>
</dbReference>
<dbReference type="EMBL" id="JAUKVY010000035">
    <property type="protein sequence ID" value="MDO1537115.1"/>
    <property type="molecule type" value="Genomic_DNA"/>
</dbReference>
<evidence type="ECO:0000256" key="1">
    <source>
        <dbReference type="ARBA" id="ARBA00023015"/>
    </source>
</evidence>
<reference evidence="5" key="1">
    <citation type="submission" date="2023-06" db="EMBL/GenBank/DDBJ databases">
        <authorList>
            <person name="Jiang Y."/>
            <person name="Liu Q."/>
        </authorList>
    </citation>
    <scope>NUCLEOTIDE SEQUENCE</scope>
    <source>
        <strain evidence="5">CGMCC 1.12090</strain>
    </source>
</reference>
<feature type="domain" description="HTH marR-type" evidence="4">
    <location>
        <begin position="24"/>
        <end position="157"/>
    </location>
</feature>
<evidence type="ECO:0000313" key="6">
    <source>
        <dbReference type="Proteomes" id="UP001169027"/>
    </source>
</evidence>
<gene>
    <name evidence="5" type="ORF">Q2T77_33100</name>
</gene>
<keyword evidence="3" id="KW-0804">Transcription</keyword>
<evidence type="ECO:0000256" key="2">
    <source>
        <dbReference type="ARBA" id="ARBA00023125"/>
    </source>
</evidence>
<dbReference type="InterPro" id="IPR036390">
    <property type="entry name" value="WH_DNA-bd_sf"/>
</dbReference>
<dbReference type="InterPro" id="IPR036388">
    <property type="entry name" value="WH-like_DNA-bd_sf"/>
</dbReference>
<comment type="caution">
    <text evidence="5">The sequence shown here is derived from an EMBL/GenBank/DDBJ whole genome shotgun (WGS) entry which is preliminary data.</text>
</comment>
<name>A0ABT8SDW2_9BURK</name>
<dbReference type="Proteomes" id="UP001169027">
    <property type="component" value="Unassembled WGS sequence"/>
</dbReference>
<dbReference type="PANTHER" id="PTHR35790">
    <property type="entry name" value="HTH-TYPE TRANSCRIPTIONAL REGULATOR PCHR"/>
    <property type="match status" value="1"/>
</dbReference>
<keyword evidence="1" id="KW-0805">Transcription regulation</keyword>
<dbReference type="InterPro" id="IPR000835">
    <property type="entry name" value="HTH_MarR-typ"/>
</dbReference>
<dbReference type="Pfam" id="PF12802">
    <property type="entry name" value="MarR_2"/>
    <property type="match status" value="1"/>
</dbReference>
<evidence type="ECO:0000313" key="5">
    <source>
        <dbReference type="EMBL" id="MDO1537115.1"/>
    </source>
</evidence>
<dbReference type="InterPro" id="IPR052067">
    <property type="entry name" value="Metal_resp_HTH_trans_reg"/>
</dbReference>
<dbReference type="PRINTS" id="PR00598">
    <property type="entry name" value="HTHMARR"/>
</dbReference>